<dbReference type="Pfam" id="PF00651">
    <property type="entry name" value="BTB"/>
    <property type="match status" value="1"/>
</dbReference>
<dbReference type="InterPro" id="IPR000210">
    <property type="entry name" value="BTB/POZ_dom"/>
</dbReference>
<dbReference type="SUPFAM" id="SSF54695">
    <property type="entry name" value="POZ domain"/>
    <property type="match status" value="1"/>
</dbReference>
<evidence type="ECO:0000256" key="5">
    <source>
        <dbReference type="ARBA" id="ARBA00023242"/>
    </source>
</evidence>
<feature type="region of interest" description="Disordered" evidence="7">
    <location>
        <begin position="298"/>
        <end position="319"/>
    </location>
</feature>
<dbReference type="Gene3D" id="3.30.710.10">
    <property type="entry name" value="Potassium Channel Kv1.1, Chain A"/>
    <property type="match status" value="1"/>
</dbReference>
<dbReference type="PROSITE" id="PS50097">
    <property type="entry name" value="BTB"/>
    <property type="match status" value="1"/>
</dbReference>
<dbReference type="GO" id="GO:0061061">
    <property type="term" value="P:muscle structure development"/>
    <property type="evidence" value="ECO:0007669"/>
    <property type="project" value="UniProtKB-ARBA"/>
</dbReference>
<name>W8C3E9_CERCA</name>
<feature type="compositionally biased region" description="Low complexity" evidence="7">
    <location>
        <begin position="469"/>
        <end position="478"/>
    </location>
</feature>
<dbReference type="GO" id="GO:0005634">
    <property type="term" value="C:nucleus"/>
    <property type="evidence" value="ECO:0007669"/>
    <property type="project" value="UniProtKB-SubCell"/>
</dbReference>
<evidence type="ECO:0000256" key="6">
    <source>
        <dbReference type="PROSITE-ProRule" id="PRU00042"/>
    </source>
</evidence>
<dbReference type="OrthoDB" id="10261408at2759"/>
<dbReference type="PANTHER" id="PTHR23110:SF98">
    <property type="entry name" value="PRE-LOLA-G, ISOFORM C-RELATED"/>
    <property type="match status" value="1"/>
</dbReference>
<dbReference type="SMART" id="SM00355">
    <property type="entry name" value="ZnF_C2H2"/>
    <property type="match status" value="2"/>
</dbReference>
<dbReference type="CDD" id="cd18315">
    <property type="entry name" value="BTB_POZ_BAB-like"/>
    <property type="match status" value="1"/>
</dbReference>
<evidence type="ECO:0000259" key="9">
    <source>
        <dbReference type="PROSITE" id="PS50157"/>
    </source>
</evidence>
<reference evidence="10" key="2">
    <citation type="journal article" date="2014" name="BMC Genomics">
        <title>A genomic perspective to assessing quality of mass-reared SIT flies used in Mediterranean fruit fly (Ceratitis capitata) eradication in California.</title>
        <authorList>
            <person name="Calla B."/>
            <person name="Hall B."/>
            <person name="Hou S."/>
            <person name="Geib S.M."/>
        </authorList>
    </citation>
    <scope>NUCLEOTIDE SEQUENCE</scope>
</reference>
<feature type="compositionally biased region" description="Polar residues" evidence="7">
    <location>
        <begin position="198"/>
        <end position="216"/>
    </location>
</feature>
<feature type="domain" description="C2H2-type" evidence="9">
    <location>
        <begin position="573"/>
        <end position="603"/>
    </location>
</feature>
<feature type="region of interest" description="Disordered" evidence="7">
    <location>
        <begin position="455"/>
        <end position="478"/>
    </location>
</feature>
<dbReference type="GO" id="GO:0008270">
    <property type="term" value="F:zinc ion binding"/>
    <property type="evidence" value="ECO:0007669"/>
    <property type="project" value="UniProtKB-KW"/>
</dbReference>
<gene>
    <name evidence="10" type="primary">ABRU</name>
</gene>
<evidence type="ECO:0000256" key="7">
    <source>
        <dbReference type="SAM" id="MobiDB-lite"/>
    </source>
</evidence>
<dbReference type="InterPro" id="IPR051095">
    <property type="entry name" value="Dros_DevTransReg"/>
</dbReference>
<dbReference type="GO" id="GO:0030707">
    <property type="term" value="P:follicle cell of egg chamber development"/>
    <property type="evidence" value="ECO:0007669"/>
    <property type="project" value="UniProtKB-ARBA"/>
</dbReference>
<dbReference type="EMBL" id="GAMC01010176">
    <property type="protein sequence ID" value="JAB96379.1"/>
    <property type="molecule type" value="mRNA"/>
</dbReference>
<dbReference type="InterPro" id="IPR013087">
    <property type="entry name" value="Znf_C2H2_type"/>
</dbReference>
<dbReference type="SMART" id="SM00225">
    <property type="entry name" value="BTB"/>
    <property type="match status" value="1"/>
</dbReference>
<feature type="compositionally biased region" description="Basic and acidic residues" evidence="7">
    <location>
        <begin position="455"/>
        <end position="464"/>
    </location>
</feature>
<keyword evidence="6" id="KW-0862">Zinc</keyword>
<protein>
    <submittedName>
        <fullName evidence="10">Protein abrupt</fullName>
    </submittedName>
</protein>
<organism evidence="10">
    <name type="scientific">Ceratitis capitata</name>
    <name type="common">Mediterranean fruit fly</name>
    <name type="synonym">Tephritis capitata</name>
    <dbReference type="NCBI Taxonomy" id="7213"/>
    <lineage>
        <taxon>Eukaryota</taxon>
        <taxon>Metazoa</taxon>
        <taxon>Ecdysozoa</taxon>
        <taxon>Arthropoda</taxon>
        <taxon>Hexapoda</taxon>
        <taxon>Insecta</taxon>
        <taxon>Pterygota</taxon>
        <taxon>Neoptera</taxon>
        <taxon>Endopterygota</taxon>
        <taxon>Diptera</taxon>
        <taxon>Brachycera</taxon>
        <taxon>Muscomorpha</taxon>
        <taxon>Tephritoidea</taxon>
        <taxon>Tephritidae</taxon>
        <taxon>Ceratitis</taxon>
        <taxon>Ceratitis</taxon>
    </lineage>
</organism>
<dbReference type="InterPro" id="IPR011333">
    <property type="entry name" value="SKP1/BTB/POZ_sf"/>
</dbReference>
<dbReference type="GO" id="GO:0048813">
    <property type="term" value="P:dendrite morphogenesis"/>
    <property type="evidence" value="ECO:0007669"/>
    <property type="project" value="UniProtKB-ARBA"/>
</dbReference>
<evidence type="ECO:0000259" key="8">
    <source>
        <dbReference type="PROSITE" id="PS50097"/>
    </source>
</evidence>
<proteinExistence type="evidence at transcript level"/>
<evidence type="ECO:0000256" key="1">
    <source>
        <dbReference type="ARBA" id="ARBA00004123"/>
    </source>
</evidence>
<keyword evidence="3" id="KW-0479">Metal-binding</keyword>
<comment type="subcellular location">
    <subcellularLocation>
        <location evidence="1">Nucleus</location>
    </subcellularLocation>
</comment>
<evidence type="ECO:0000313" key="10">
    <source>
        <dbReference type="EMBL" id="JAB96379.1"/>
    </source>
</evidence>
<evidence type="ECO:0000256" key="2">
    <source>
        <dbReference type="ARBA" id="ARBA00022473"/>
    </source>
</evidence>
<evidence type="ECO:0000256" key="4">
    <source>
        <dbReference type="ARBA" id="ARBA00022737"/>
    </source>
</evidence>
<feature type="domain" description="BTB" evidence="8">
    <location>
        <begin position="58"/>
        <end position="123"/>
    </location>
</feature>
<dbReference type="PROSITE" id="PS00028">
    <property type="entry name" value="ZINC_FINGER_C2H2_1"/>
    <property type="match status" value="1"/>
</dbReference>
<dbReference type="AlphaFoldDB" id="W8C3E9"/>
<keyword evidence="2" id="KW-0217">Developmental protein</keyword>
<feature type="compositionally biased region" description="Polar residues" evidence="7">
    <location>
        <begin position="718"/>
        <end position="735"/>
    </location>
</feature>
<accession>W8C3E9</accession>
<keyword evidence="6" id="KW-0863">Zinc-finger</keyword>
<reference evidence="10" key="1">
    <citation type="submission" date="2013-07" db="EMBL/GenBank/DDBJ databases">
        <authorList>
            <person name="Geib S."/>
        </authorList>
    </citation>
    <scope>NUCLEOTIDE SEQUENCE</scope>
</reference>
<dbReference type="PANTHER" id="PTHR23110">
    <property type="entry name" value="BTB DOMAIN TRANSCRIPTION FACTOR"/>
    <property type="match status" value="1"/>
</dbReference>
<feature type="region of interest" description="Disordered" evidence="7">
    <location>
        <begin position="194"/>
        <end position="216"/>
    </location>
</feature>
<sequence>MCSVLPNLLQMGKDQQISLPQKLTIEQHQHQQYALKWSEFQSSIINCFQRLRDEEDFVDVTISCDQRSFTAHRVVLSACSPYFRKLLKSNPCKHPIIILRDVRSDDMECLLSFMYNGEVNVAHDQLPDFLKTAHLLQIRGLADVTENWRSSGHITATKPIDNSIFLNKKYQHDPDKDNYGAGTAEKANLLPKCKSSSERPVSSTMVSSYSNDMNRNSPVLKEIKTPVPTPENMDLHRSRKILLTPPPQKRIKSADLFRAQHGINTSLPLSEGEFSAISQHSLTRERRHNVSDFERKMERIDVKSTNDESGDDESNCSSDYTIERVGNNQEINDSEDNSRPMMHNVFLGAAKPLEQQSLLNLSDFETPDEISSSLRENACSPQNTSHPFSTIFRNSFWNSKYKDVEKKEVGFNCSSSVRNNFSIDSFLSKSTALSLTVKTGVKKQPAILQDMFIKEEQKQSHSEDENNDNNDPPQLQEQYNNNQYDRQRPLYNYLYELQKSAINHQNTLDANLIARSFSSNGSSEYPDLSFTTATVFDDHVNNSYILPCPLCETPLEQRLFRQHLDGHYPRDSPVCPVIECGRRFAHPNSVRNHMRIKHTHQWAKMKVMRSSAGPLPSGGLELNKRCMGITQDPRAAATLHAAKIAHLSAIGKSFDNLPSSLIQAQLDLSKEQNSKGDNPSKGCRSEGFQIGSILRQHTSYDTPLNDQIFSNIRKEQNTSEITTSKDASQPTTASQAKDVKTYDLIEDGDLNEKKSPNA</sequence>
<feature type="region of interest" description="Disordered" evidence="7">
    <location>
        <begin position="713"/>
        <end position="758"/>
    </location>
</feature>
<dbReference type="GO" id="GO:0007423">
    <property type="term" value="P:sensory organ development"/>
    <property type="evidence" value="ECO:0007669"/>
    <property type="project" value="UniProtKB-ARBA"/>
</dbReference>
<keyword evidence="4" id="KW-0677">Repeat</keyword>
<dbReference type="GO" id="GO:0006357">
    <property type="term" value="P:regulation of transcription by RNA polymerase II"/>
    <property type="evidence" value="ECO:0007669"/>
    <property type="project" value="UniProtKB-ARBA"/>
</dbReference>
<keyword evidence="5" id="KW-0539">Nucleus</keyword>
<dbReference type="FunFam" id="3.30.710.10:FF:000118">
    <property type="entry name" value="Abrupt, isoform B"/>
    <property type="match status" value="1"/>
</dbReference>
<evidence type="ECO:0000256" key="3">
    <source>
        <dbReference type="ARBA" id="ARBA00022723"/>
    </source>
</evidence>
<dbReference type="PROSITE" id="PS50157">
    <property type="entry name" value="ZINC_FINGER_C2H2_2"/>
    <property type="match status" value="1"/>
</dbReference>